<protein>
    <recommendedName>
        <fullName evidence="9">C2H2-type domain-containing protein</fullName>
    </recommendedName>
</protein>
<keyword evidence="4" id="KW-0862">Zinc</keyword>
<keyword evidence="6" id="KW-0804">Transcription</keyword>
<comment type="caution">
    <text evidence="10">The sequence shown here is derived from an EMBL/GenBank/DDBJ whole genome shotgun (WGS) entry which is preliminary data.</text>
</comment>
<evidence type="ECO:0000259" key="9">
    <source>
        <dbReference type="PROSITE" id="PS50157"/>
    </source>
</evidence>
<feature type="domain" description="C2H2-type" evidence="9">
    <location>
        <begin position="73"/>
        <end position="95"/>
    </location>
</feature>
<evidence type="ECO:0000256" key="5">
    <source>
        <dbReference type="ARBA" id="ARBA00023015"/>
    </source>
</evidence>
<evidence type="ECO:0000256" key="1">
    <source>
        <dbReference type="ARBA" id="ARBA00022723"/>
    </source>
</evidence>
<keyword evidence="1" id="KW-0479">Metal-binding</keyword>
<feature type="region of interest" description="Disordered" evidence="8">
    <location>
        <begin position="1"/>
        <end position="27"/>
    </location>
</feature>
<evidence type="ECO:0000256" key="3">
    <source>
        <dbReference type="ARBA" id="ARBA00022771"/>
    </source>
</evidence>
<dbReference type="PANTHER" id="PTHR45988:SF1">
    <property type="entry name" value="ZINC FINGER PROTEIN AZF2"/>
    <property type="match status" value="1"/>
</dbReference>
<sequence length="230" mass="24235">METVAAETQTSKATSAGDSSSNNSRKRSSRHFCFFDCPPSEEEHHAVCLPELAGNYSIKGISARVSIPPILNHKCSECGKCFSSYQALGGHKSSHKRAIIGPAIEDRMFGTPAAATSSSSGTETADGKGHQCRICFRTFPTGQALGGHKRFHYDGTIGSAKGDGSGGSAAMSASASAGGSTAGSRDFDLNLPPSPEFSFDVGRRCWAMEEDENDVQSPLPFKKPDLPLLA</sequence>
<dbReference type="GO" id="GO:0005634">
    <property type="term" value="C:nucleus"/>
    <property type="evidence" value="ECO:0007669"/>
    <property type="project" value="TreeGrafter"/>
</dbReference>
<dbReference type="GO" id="GO:0003700">
    <property type="term" value="F:DNA-binding transcription factor activity"/>
    <property type="evidence" value="ECO:0007669"/>
    <property type="project" value="InterPro"/>
</dbReference>
<gene>
    <name evidence="10" type="ORF">HPP92_018162</name>
</gene>
<keyword evidence="3 7" id="KW-0863">Zinc-finger</keyword>
<keyword evidence="2" id="KW-0677">Repeat</keyword>
<evidence type="ECO:0000256" key="7">
    <source>
        <dbReference type="PROSITE-ProRule" id="PRU00042"/>
    </source>
</evidence>
<feature type="compositionally biased region" description="Low complexity" evidence="8">
    <location>
        <begin position="168"/>
        <end position="184"/>
    </location>
</feature>
<dbReference type="InterPro" id="IPR036236">
    <property type="entry name" value="Znf_C2H2_sf"/>
</dbReference>
<evidence type="ECO:0000313" key="10">
    <source>
        <dbReference type="EMBL" id="KAG0468834.1"/>
    </source>
</evidence>
<dbReference type="SMART" id="SM00355">
    <property type="entry name" value="ZnF_C2H2"/>
    <property type="match status" value="2"/>
</dbReference>
<feature type="domain" description="C2H2-type" evidence="9">
    <location>
        <begin position="130"/>
        <end position="152"/>
    </location>
</feature>
<dbReference type="SUPFAM" id="SSF57667">
    <property type="entry name" value="beta-beta-alpha zinc fingers"/>
    <property type="match status" value="1"/>
</dbReference>
<dbReference type="InterPro" id="IPR013087">
    <property type="entry name" value="Znf_C2H2_type"/>
</dbReference>
<evidence type="ECO:0000256" key="8">
    <source>
        <dbReference type="SAM" id="MobiDB-lite"/>
    </source>
</evidence>
<dbReference type="PROSITE" id="PS50157">
    <property type="entry name" value="ZINC_FINGER_C2H2_2"/>
    <property type="match status" value="2"/>
</dbReference>
<name>A0A835UML9_VANPL</name>
<evidence type="ECO:0000256" key="4">
    <source>
        <dbReference type="ARBA" id="ARBA00022833"/>
    </source>
</evidence>
<dbReference type="Proteomes" id="UP000639772">
    <property type="component" value="Chromosome 9"/>
</dbReference>
<dbReference type="GO" id="GO:0008270">
    <property type="term" value="F:zinc ion binding"/>
    <property type="evidence" value="ECO:0007669"/>
    <property type="project" value="UniProtKB-KW"/>
</dbReference>
<feature type="compositionally biased region" description="Polar residues" evidence="8">
    <location>
        <begin position="1"/>
        <end position="18"/>
    </location>
</feature>
<reference evidence="10 11" key="1">
    <citation type="journal article" date="2020" name="Nat. Food">
        <title>A phased Vanilla planifolia genome enables genetic improvement of flavour and production.</title>
        <authorList>
            <person name="Hasing T."/>
            <person name="Tang H."/>
            <person name="Brym M."/>
            <person name="Khazi F."/>
            <person name="Huang T."/>
            <person name="Chambers A.H."/>
        </authorList>
    </citation>
    <scope>NUCLEOTIDE SEQUENCE [LARGE SCALE GENOMIC DNA]</scope>
    <source>
        <tissue evidence="10">Leaf</tissue>
    </source>
</reference>
<organism evidence="10 11">
    <name type="scientific">Vanilla planifolia</name>
    <name type="common">Vanilla</name>
    <dbReference type="NCBI Taxonomy" id="51239"/>
    <lineage>
        <taxon>Eukaryota</taxon>
        <taxon>Viridiplantae</taxon>
        <taxon>Streptophyta</taxon>
        <taxon>Embryophyta</taxon>
        <taxon>Tracheophyta</taxon>
        <taxon>Spermatophyta</taxon>
        <taxon>Magnoliopsida</taxon>
        <taxon>Liliopsida</taxon>
        <taxon>Asparagales</taxon>
        <taxon>Orchidaceae</taxon>
        <taxon>Vanilloideae</taxon>
        <taxon>Vanilleae</taxon>
        <taxon>Vanilla</taxon>
    </lineage>
</organism>
<keyword evidence="5" id="KW-0805">Transcription regulation</keyword>
<dbReference type="PANTHER" id="PTHR45988">
    <property type="entry name" value="C2H2 TYPE ZINC FINGER TRANSCRIPTION FACTOR FAMILY-RELATED"/>
    <property type="match status" value="1"/>
</dbReference>
<evidence type="ECO:0000256" key="2">
    <source>
        <dbReference type="ARBA" id="ARBA00022737"/>
    </source>
</evidence>
<feature type="region of interest" description="Disordered" evidence="8">
    <location>
        <begin position="162"/>
        <end position="193"/>
    </location>
</feature>
<feature type="region of interest" description="Disordered" evidence="8">
    <location>
        <begin position="210"/>
        <end position="230"/>
    </location>
</feature>
<dbReference type="PROSITE" id="PS00028">
    <property type="entry name" value="ZINC_FINGER_C2H2_1"/>
    <property type="match status" value="2"/>
</dbReference>
<dbReference type="Gene3D" id="3.30.160.60">
    <property type="entry name" value="Classic Zinc Finger"/>
    <property type="match status" value="1"/>
</dbReference>
<dbReference type="GO" id="GO:0000976">
    <property type="term" value="F:transcription cis-regulatory region binding"/>
    <property type="evidence" value="ECO:0007669"/>
    <property type="project" value="TreeGrafter"/>
</dbReference>
<proteinExistence type="predicted"/>
<evidence type="ECO:0000313" key="11">
    <source>
        <dbReference type="Proteomes" id="UP000639772"/>
    </source>
</evidence>
<dbReference type="AlphaFoldDB" id="A0A835UML9"/>
<dbReference type="Pfam" id="PF13912">
    <property type="entry name" value="zf-C2H2_6"/>
    <property type="match status" value="2"/>
</dbReference>
<dbReference type="OrthoDB" id="40579at2759"/>
<accession>A0A835UML9</accession>
<evidence type="ECO:0000256" key="6">
    <source>
        <dbReference type="ARBA" id="ARBA00023163"/>
    </source>
</evidence>
<dbReference type="EMBL" id="JADCNM010000009">
    <property type="protein sequence ID" value="KAG0468834.1"/>
    <property type="molecule type" value="Genomic_DNA"/>
</dbReference>
<dbReference type="InterPro" id="IPR044653">
    <property type="entry name" value="AZF1/2/3-like"/>
</dbReference>